<evidence type="ECO:0000313" key="2">
    <source>
        <dbReference type="EMBL" id="SON52155.1"/>
    </source>
</evidence>
<proteinExistence type="predicted"/>
<gene>
    <name evidence="2" type="ORF">VTAP4600_B0544</name>
</gene>
<reference evidence="2 3" key="1">
    <citation type="submission" date="2017-10" db="EMBL/GenBank/DDBJ databases">
        <authorList>
            <person name="Banno H."/>
            <person name="Chua N.-H."/>
        </authorList>
    </citation>
    <scope>NUCLEOTIDE SEQUENCE [LARGE SCALE GENOMIC DNA]</scope>
    <source>
        <strain evidence="2">Vibrio tapetis CECT4600</strain>
    </source>
</reference>
<dbReference type="GO" id="GO:0016740">
    <property type="term" value="F:transferase activity"/>
    <property type="evidence" value="ECO:0007669"/>
    <property type="project" value="UniProtKB-KW"/>
</dbReference>
<dbReference type="AlphaFoldDB" id="A0A2N8ZJT1"/>
<dbReference type="OrthoDB" id="556502at2"/>
<protein>
    <submittedName>
        <fullName evidence="2">Putative acetyltransferase/hydrolase</fullName>
    </submittedName>
</protein>
<dbReference type="Gene3D" id="3.40.50.1820">
    <property type="entry name" value="alpha/beta hydrolase"/>
    <property type="match status" value="1"/>
</dbReference>
<accession>A0A2N8ZJT1</accession>
<organism evidence="2 3">
    <name type="scientific">Vibrio tapetis subsp. tapetis</name>
    <dbReference type="NCBI Taxonomy" id="1671868"/>
    <lineage>
        <taxon>Bacteria</taxon>
        <taxon>Pseudomonadati</taxon>
        <taxon>Pseudomonadota</taxon>
        <taxon>Gammaproteobacteria</taxon>
        <taxon>Vibrionales</taxon>
        <taxon>Vibrionaceae</taxon>
        <taxon>Vibrio</taxon>
    </lineage>
</organism>
<evidence type="ECO:0000313" key="3">
    <source>
        <dbReference type="Proteomes" id="UP000235828"/>
    </source>
</evidence>
<evidence type="ECO:0000259" key="1">
    <source>
        <dbReference type="Pfam" id="PF07819"/>
    </source>
</evidence>
<dbReference type="Pfam" id="PF07819">
    <property type="entry name" value="PGAP1"/>
    <property type="match status" value="1"/>
</dbReference>
<dbReference type="RefSeq" id="WP_102524471.1">
    <property type="nucleotide sequence ID" value="NZ_LT960612.1"/>
</dbReference>
<dbReference type="PANTHER" id="PTHR37946">
    <property type="entry name" value="SLL1969 PROTEIN"/>
    <property type="match status" value="1"/>
</dbReference>
<sequence length="211" mass="23379">MKIIILHGLYMHGLVMKPLADELRTLGYRTKIISYNSVAINERRVFAAIDAALDRTKTNILLGHSLGGIVIKRYLASRQPSPTLVSHVVTLGSPLKGASITDKVTSLGLKKILGNSPEFGLNKHHDQWEYAQKLGSIAGTTAIGMRSLLVWDDKAESDGTVTVDETKIDGMTDHIEVSSSHTSMIYSSLVPKQIDHFIKQGEFKHKQFHYQ</sequence>
<dbReference type="KEGG" id="vta:B0544"/>
<dbReference type="InterPro" id="IPR012908">
    <property type="entry name" value="PGAP1-ab_dom-like"/>
</dbReference>
<keyword evidence="3" id="KW-1185">Reference proteome</keyword>
<dbReference type="SUPFAM" id="SSF53474">
    <property type="entry name" value="alpha/beta-Hydrolases"/>
    <property type="match status" value="1"/>
</dbReference>
<dbReference type="PANTHER" id="PTHR37946:SF1">
    <property type="entry name" value="SLL1969 PROTEIN"/>
    <property type="match status" value="1"/>
</dbReference>
<keyword evidence="2" id="KW-0808">Transferase</keyword>
<feature type="domain" description="GPI inositol-deacylase PGAP1-like alpha/beta" evidence="1">
    <location>
        <begin position="53"/>
        <end position="174"/>
    </location>
</feature>
<dbReference type="Proteomes" id="UP000235828">
    <property type="component" value="Chromosome B"/>
</dbReference>
<name>A0A2N8ZJT1_9VIBR</name>
<keyword evidence="2" id="KW-0378">Hydrolase</keyword>
<dbReference type="EMBL" id="LT960612">
    <property type="protein sequence ID" value="SON52155.1"/>
    <property type="molecule type" value="Genomic_DNA"/>
</dbReference>
<dbReference type="InterPro" id="IPR029058">
    <property type="entry name" value="AB_hydrolase_fold"/>
</dbReference>
<dbReference type="GO" id="GO:0016788">
    <property type="term" value="F:hydrolase activity, acting on ester bonds"/>
    <property type="evidence" value="ECO:0007669"/>
    <property type="project" value="InterPro"/>
</dbReference>